<dbReference type="InterPro" id="IPR014721">
    <property type="entry name" value="Ribsml_uS5_D2-typ_fold_subgr"/>
</dbReference>
<evidence type="ECO:0000256" key="1">
    <source>
        <dbReference type="ARBA" id="ARBA00004474"/>
    </source>
</evidence>
<dbReference type="Proteomes" id="UP000355283">
    <property type="component" value="Unassembled WGS sequence"/>
</dbReference>
<dbReference type="InterPro" id="IPR020568">
    <property type="entry name" value="Ribosomal_Su5_D2-typ_SF"/>
</dbReference>
<evidence type="ECO:0000256" key="7">
    <source>
        <dbReference type="ARBA" id="ARBA00022840"/>
    </source>
</evidence>
<comment type="caution">
    <text evidence="11">The sequence shown here is derived from an EMBL/GenBank/DDBJ whole genome shotgun (WGS) entry which is preliminary data.</text>
</comment>
<dbReference type="SUPFAM" id="SSF54211">
    <property type="entry name" value="Ribosomal protein S5 domain 2-like"/>
    <property type="match status" value="1"/>
</dbReference>
<dbReference type="Pfam" id="PF08544">
    <property type="entry name" value="GHMP_kinases_C"/>
    <property type="match status" value="1"/>
</dbReference>
<dbReference type="Gene3D" id="3.30.230.10">
    <property type="match status" value="1"/>
</dbReference>
<accession>A0A4D9CWP0</accession>
<dbReference type="GO" id="GO:0050515">
    <property type="term" value="F:4-(cytidine 5'-diphospho)-2-C-methyl-D-erythritol kinase activity"/>
    <property type="evidence" value="ECO:0007669"/>
    <property type="project" value="UniProtKB-EC"/>
</dbReference>
<keyword evidence="4" id="KW-0808">Transferase</keyword>
<dbReference type="GO" id="GO:0009536">
    <property type="term" value="C:plastid"/>
    <property type="evidence" value="ECO:0007669"/>
    <property type="project" value="UniProtKB-SubCell"/>
</dbReference>
<evidence type="ECO:0000256" key="3">
    <source>
        <dbReference type="ARBA" id="ARBA00012052"/>
    </source>
</evidence>
<comment type="subcellular location">
    <subcellularLocation>
        <location evidence="1">Plastid</location>
    </subcellularLocation>
</comment>
<feature type="domain" description="GHMP kinase N-terminal" evidence="9">
    <location>
        <begin position="144"/>
        <end position="221"/>
    </location>
</feature>
<dbReference type="InterPro" id="IPR004424">
    <property type="entry name" value="IspE"/>
</dbReference>
<evidence type="ECO:0000256" key="5">
    <source>
        <dbReference type="ARBA" id="ARBA00022741"/>
    </source>
</evidence>
<evidence type="ECO:0000259" key="9">
    <source>
        <dbReference type="Pfam" id="PF00288"/>
    </source>
</evidence>
<keyword evidence="6" id="KW-0418">Kinase</keyword>
<dbReference type="PANTHER" id="PTHR43527:SF2">
    <property type="entry name" value="4-DIPHOSPHOCYTIDYL-2-C-METHYL-D-ERYTHRITOL KINASE, CHLOROPLASTIC"/>
    <property type="match status" value="1"/>
</dbReference>
<feature type="domain" description="GHMP kinase C-terminal" evidence="10">
    <location>
        <begin position="294"/>
        <end position="342"/>
    </location>
</feature>
<dbReference type="OrthoDB" id="3191556at2759"/>
<dbReference type="AlphaFoldDB" id="A0A4D9CWP0"/>
<dbReference type="PANTHER" id="PTHR43527">
    <property type="entry name" value="4-DIPHOSPHOCYTIDYL-2-C-METHYL-D-ERYTHRITOL KINASE, CHLOROPLASTIC"/>
    <property type="match status" value="1"/>
</dbReference>
<organism evidence="11 12">
    <name type="scientific">Nannochloropsis salina CCMP1776</name>
    <dbReference type="NCBI Taxonomy" id="1027361"/>
    <lineage>
        <taxon>Eukaryota</taxon>
        <taxon>Sar</taxon>
        <taxon>Stramenopiles</taxon>
        <taxon>Ochrophyta</taxon>
        <taxon>Eustigmatophyceae</taxon>
        <taxon>Eustigmatales</taxon>
        <taxon>Monodopsidaceae</taxon>
        <taxon>Microchloropsis</taxon>
        <taxon>Microchloropsis salina</taxon>
    </lineage>
</organism>
<dbReference type="InterPro" id="IPR006204">
    <property type="entry name" value="GHMP_kinase_N_dom"/>
</dbReference>
<dbReference type="NCBIfam" id="TIGR00154">
    <property type="entry name" value="ispE"/>
    <property type="match status" value="1"/>
</dbReference>
<dbReference type="EC" id="2.7.1.148" evidence="3"/>
<reference evidence="11 12" key="1">
    <citation type="submission" date="2019-01" db="EMBL/GenBank/DDBJ databases">
        <title>Nuclear Genome Assembly of the Microalgal Biofuel strain Nannochloropsis salina CCMP1776.</title>
        <authorList>
            <person name="Hovde B."/>
        </authorList>
    </citation>
    <scope>NUCLEOTIDE SEQUENCE [LARGE SCALE GENOMIC DNA]</scope>
    <source>
        <strain evidence="11 12">CCMP1776</strain>
    </source>
</reference>
<evidence type="ECO:0000256" key="4">
    <source>
        <dbReference type="ARBA" id="ARBA00022679"/>
    </source>
</evidence>
<dbReference type="Gene3D" id="3.30.70.890">
    <property type="entry name" value="GHMP kinase, C-terminal domain"/>
    <property type="match status" value="1"/>
</dbReference>
<dbReference type="SUPFAM" id="SSF55060">
    <property type="entry name" value="GHMP Kinase, C-terminal domain"/>
    <property type="match status" value="1"/>
</dbReference>
<keyword evidence="5" id="KW-0547">Nucleotide-binding</keyword>
<dbReference type="HAMAP" id="MF_00061">
    <property type="entry name" value="IspE"/>
    <property type="match status" value="1"/>
</dbReference>
<dbReference type="Pfam" id="PF00288">
    <property type="entry name" value="GHMP_kinases_N"/>
    <property type="match status" value="1"/>
</dbReference>
<dbReference type="InterPro" id="IPR036554">
    <property type="entry name" value="GHMP_kinase_C_sf"/>
</dbReference>
<dbReference type="GO" id="GO:0005524">
    <property type="term" value="F:ATP binding"/>
    <property type="evidence" value="ECO:0007669"/>
    <property type="project" value="UniProtKB-KW"/>
</dbReference>
<evidence type="ECO:0000313" key="11">
    <source>
        <dbReference type="EMBL" id="TFJ83620.1"/>
    </source>
</evidence>
<gene>
    <name evidence="11" type="ORF">NSK_004724</name>
</gene>
<evidence type="ECO:0000256" key="2">
    <source>
        <dbReference type="ARBA" id="ARBA00009684"/>
    </source>
</evidence>
<keyword evidence="7" id="KW-0067">ATP-binding</keyword>
<dbReference type="GO" id="GO:0016114">
    <property type="term" value="P:terpenoid biosynthetic process"/>
    <property type="evidence" value="ECO:0007669"/>
    <property type="project" value="InterPro"/>
</dbReference>
<protein>
    <recommendedName>
        <fullName evidence="3">4-(cytidine 5'-diphospho)-2-C-methyl-D-erythritol kinase</fullName>
        <ecNumber evidence="3">2.7.1.148</ecNumber>
    </recommendedName>
    <alternativeName>
        <fullName evidence="8">4-(cytidine-5'-diphospho)-2-C-methyl-D-erythritol kinase</fullName>
    </alternativeName>
</protein>
<name>A0A4D9CWP0_9STRA</name>
<proteinExistence type="inferred from homology"/>
<evidence type="ECO:0000256" key="6">
    <source>
        <dbReference type="ARBA" id="ARBA00022777"/>
    </source>
</evidence>
<comment type="similarity">
    <text evidence="2">Belongs to the GHMP kinase family. IspE subfamily.</text>
</comment>
<evidence type="ECO:0000259" key="10">
    <source>
        <dbReference type="Pfam" id="PF08544"/>
    </source>
</evidence>
<keyword evidence="12" id="KW-1185">Reference proteome</keyword>
<dbReference type="InterPro" id="IPR013750">
    <property type="entry name" value="GHMP_kinase_C_dom"/>
</dbReference>
<evidence type="ECO:0000313" key="12">
    <source>
        <dbReference type="Proteomes" id="UP000355283"/>
    </source>
</evidence>
<dbReference type="EMBL" id="SDOX01000021">
    <property type="protein sequence ID" value="TFJ83620.1"/>
    <property type="molecule type" value="Genomic_DNA"/>
</dbReference>
<sequence length="387" mass="42291">MGTAQGSRSTLSKRWLLDGLLFFFLLLPAPIFSFVPSILSGFRHTAADLSSSSPVRRLSTILHATSTLEVRRREGNFDLELFSPAKVNLFLRIIRRREDGYHELASLFQTVAFGDTLLIKVLPATAVQDEFSSSFTSLVTDQSNLVLRALDLFREKTGKTQRFEVYLEKRTPVQAGLGGGSSNAATTLFAANQLLGTPATDEELIEWSKELGSDITFFLSKGTAYCTGRGELLEPVPPLPSSIKLYIVKPPVGLSTPAVFKALDLDALNREDPRDLLAAFTQHLSRGELGPPSMYINDLEPPAFQCVPRLKAIKEALLARGFDCVMMSGSGTAIFAMAPPPSSLPSSAGLSFDAAAFAREMEVDIWATTFTNRPSDDPKAWYPNPHA</sequence>
<evidence type="ECO:0000256" key="8">
    <source>
        <dbReference type="ARBA" id="ARBA00032554"/>
    </source>
</evidence>